<dbReference type="AlphaFoldDB" id="A0A0P1APB1"/>
<evidence type="ECO:0000313" key="3">
    <source>
        <dbReference type="Proteomes" id="UP000054928"/>
    </source>
</evidence>
<evidence type="ECO:0000256" key="1">
    <source>
        <dbReference type="SAM" id="MobiDB-lite"/>
    </source>
</evidence>
<dbReference type="EMBL" id="CCYD01000653">
    <property type="protein sequence ID" value="CEG43086.1"/>
    <property type="molecule type" value="Genomic_DNA"/>
</dbReference>
<reference evidence="3" key="1">
    <citation type="submission" date="2014-09" db="EMBL/GenBank/DDBJ databases">
        <authorList>
            <person name="Sharma Rahul"/>
            <person name="Thines Marco"/>
        </authorList>
    </citation>
    <scope>NUCLEOTIDE SEQUENCE [LARGE SCALE GENOMIC DNA]</scope>
</reference>
<accession>A0A0P1APB1</accession>
<name>A0A0P1APB1_PLAHL</name>
<dbReference type="Proteomes" id="UP000054928">
    <property type="component" value="Unassembled WGS sequence"/>
</dbReference>
<proteinExistence type="predicted"/>
<sequence length="126" mass="14111">MRDSLLPDVLNNDQRQGFEGEEERKTVLINAEQQRAWMKGQEGGLQYVTSNIARDRQPKCRLSIAVGSMKMEQAPHPGLSLLCARRQCTDNGACWVPSVRQGTLEDKTINSEQLKSDSRHVKSAEG</sequence>
<protein>
    <submittedName>
        <fullName evidence="2">Uncharacterized protein</fullName>
    </submittedName>
</protein>
<organism evidence="2 3">
    <name type="scientific">Plasmopara halstedii</name>
    <name type="common">Downy mildew of sunflower</name>
    <dbReference type="NCBI Taxonomy" id="4781"/>
    <lineage>
        <taxon>Eukaryota</taxon>
        <taxon>Sar</taxon>
        <taxon>Stramenopiles</taxon>
        <taxon>Oomycota</taxon>
        <taxon>Peronosporomycetes</taxon>
        <taxon>Peronosporales</taxon>
        <taxon>Peronosporaceae</taxon>
        <taxon>Plasmopara</taxon>
    </lineage>
</organism>
<keyword evidence="3" id="KW-1185">Reference proteome</keyword>
<dbReference type="RefSeq" id="XP_024579455.1">
    <property type="nucleotide sequence ID" value="XM_024729039.1"/>
</dbReference>
<evidence type="ECO:0000313" key="2">
    <source>
        <dbReference type="EMBL" id="CEG43086.1"/>
    </source>
</evidence>
<feature type="region of interest" description="Disordered" evidence="1">
    <location>
        <begin position="1"/>
        <end position="22"/>
    </location>
</feature>
<feature type="region of interest" description="Disordered" evidence="1">
    <location>
        <begin position="106"/>
        <end position="126"/>
    </location>
</feature>
<dbReference type="GeneID" id="36408359"/>